<reference evidence="7 8" key="1">
    <citation type="submission" date="2022-10" db="EMBL/GenBank/DDBJ databases">
        <title>Chitinophaga nivalis PC15 sp. nov., isolated from Pyeongchang county, South Korea.</title>
        <authorList>
            <person name="Trinh H.N."/>
        </authorList>
    </citation>
    <scope>NUCLEOTIDE SEQUENCE [LARGE SCALE GENOMIC DNA]</scope>
    <source>
        <strain evidence="7 8">PC14</strain>
    </source>
</reference>
<proteinExistence type="inferred from homology"/>
<comment type="similarity">
    <text evidence="2 6">Belongs to the FPP/GGPP synthase family.</text>
</comment>
<comment type="caution">
    <text evidence="7">The sequence shown here is derived from an EMBL/GenBank/DDBJ whole genome shotgun (WGS) entry which is preliminary data.</text>
</comment>
<evidence type="ECO:0000256" key="3">
    <source>
        <dbReference type="ARBA" id="ARBA00022679"/>
    </source>
</evidence>
<dbReference type="InterPro" id="IPR000092">
    <property type="entry name" value="Polyprenyl_synt"/>
</dbReference>
<dbReference type="InterPro" id="IPR033749">
    <property type="entry name" value="Polyprenyl_synt_CS"/>
</dbReference>
<accession>A0ABT3IJE5</accession>
<dbReference type="SUPFAM" id="SSF48576">
    <property type="entry name" value="Terpenoid synthases"/>
    <property type="match status" value="1"/>
</dbReference>
<keyword evidence="5" id="KW-0460">Magnesium</keyword>
<evidence type="ECO:0000256" key="1">
    <source>
        <dbReference type="ARBA" id="ARBA00001946"/>
    </source>
</evidence>
<evidence type="ECO:0000313" key="8">
    <source>
        <dbReference type="Proteomes" id="UP001207742"/>
    </source>
</evidence>
<evidence type="ECO:0000256" key="5">
    <source>
        <dbReference type="ARBA" id="ARBA00022842"/>
    </source>
</evidence>
<dbReference type="Pfam" id="PF00348">
    <property type="entry name" value="polyprenyl_synt"/>
    <property type="match status" value="1"/>
</dbReference>
<dbReference type="RefSeq" id="WP_264729587.1">
    <property type="nucleotide sequence ID" value="NZ_JAPDNR010000001.1"/>
</dbReference>
<dbReference type="PANTHER" id="PTHR12001">
    <property type="entry name" value="GERANYLGERANYL PYROPHOSPHATE SYNTHASE"/>
    <property type="match status" value="1"/>
</dbReference>
<dbReference type="PROSITE" id="PS00723">
    <property type="entry name" value="POLYPRENYL_SYNTHASE_1"/>
    <property type="match status" value="1"/>
</dbReference>
<dbReference type="InterPro" id="IPR008949">
    <property type="entry name" value="Isoprenoid_synthase_dom_sf"/>
</dbReference>
<gene>
    <name evidence="7" type="ORF">OL497_09200</name>
</gene>
<dbReference type="PROSITE" id="PS00444">
    <property type="entry name" value="POLYPRENYL_SYNTHASE_2"/>
    <property type="match status" value="1"/>
</dbReference>
<dbReference type="SFLD" id="SFLDG01017">
    <property type="entry name" value="Polyprenyl_Transferase_Like"/>
    <property type="match status" value="1"/>
</dbReference>
<keyword evidence="8" id="KW-1185">Reference proteome</keyword>
<comment type="cofactor">
    <cofactor evidence="1">
        <name>Mg(2+)</name>
        <dbReference type="ChEBI" id="CHEBI:18420"/>
    </cofactor>
</comment>
<dbReference type="PANTHER" id="PTHR12001:SF85">
    <property type="entry name" value="SHORT CHAIN ISOPRENYL DIPHOSPHATE SYNTHASE"/>
    <property type="match status" value="1"/>
</dbReference>
<dbReference type="SFLD" id="SFLDS00005">
    <property type="entry name" value="Isoprenoid_Synthase_Type_I"/>
    <property type="match status" value="1"/>
</dbReference>
<evidence type="ECO:0000256" key="6">
    <source>
        <dbReference type="RuleBase" id="RU004466"/>
    </source>
</evidence>
<evidence type="ECO:0000313" key="7">
    <source>
        <dbReference type="EMBL" id="MCW3484068.1"/>
    </source>
</evidence>
<organism evidence="7 8">
    <name type="scientific">Chitinophaga nivalis</name>
    <dbReference type="NCBI Taxonomy" id="2991709"/>
    <lineage>
        <taxon>Bacteria</taxon>
        <taxon>Pseudomonadati</taxon>
        <taxon>Bacteroidota</taxon>
        <taxon>Chitinophagia</taxon>
        <taxon>Chitinophagales</taxon>
        <taxon>Chitinophagaceae</taxon>
        <taxon>Chitinophaga</taxon>
    </lineage>
</organism>
<dbReference type="Proteomes" id="UP001207742">
    <property type="component" value="Unassembled WGS sequence"/>
</dbReference>
<dbReference type="EMBL" id="JAPDNS010000001">
    <property type="protein sequence ID" value="MCW3484068.1"/>
    <property type="molecule type" value="Genomic_DNA"/>
</dbReference>
<dbReference type="Gene3D" id="1.10.600.10">
    <property type="entry name" value="Farnesyl Diphosphate Synthase"/>
    <property type="match status" value="1"/>
</dbReference>
<protein>
    <submittedName>
        <fullName evidence="7">Polyprenyl synthetase family protein</fullName>
    </submittedName>
</protein>
<dbReference type="CDD" id="cd00685">
    <property type="entry name" value="Trans_IPPS_HT"/>
    <property type="match status" value="1"/>
</dbReference>
<evidence type="ECO:0000256" key="2">
    <source>
        <dbReference type="ARBA" id="ARBA00006706"/>
    </source>
</evidence>
<keyword evidence="3 6" id="KW-0808">Transferase</keyword>
<keyword evidence="4" id="KW-0479">Metal-binding</keyword>
<name>A0ABT3IJE5_9BACT</name>
<sequence length="323" mass="36089">MFSLKEILVTFQQRIEELTFPVGPVHLYDSIRYFLEAGGKRVRPALCLLGNQLFDDIQEDAFQAGIAIELFHNYSLVHDDIMDSAPLRRGRPTVHMKYNLSVALLAGDVLLINAFSYIHQVQHIRQNAVRVLFSNTTIQVCDGQQMDLNLADSVLTRVSYADYLEMITMKTAVLLAAGLQIGAMIGGANKKSQELLYTFGKYLGIAFQLQDDYLDTFGDPALTGKQAGGDIMENKKTALLVKAMEMGSPVQQRSLEQTIGNNDADKVSRTTQLFQDTGADRWLLAEIAHYTALASDCLTTIDVPDYRKAPLIELIDMLLVRKY</sequence>
<evidence type="ECO:0000256" key="4">
    <source>
        <dbReference type="ARBA" id="ARBA00022723"/>
    </source>
</evidence>